<protein>
    <recommendedName>
        <fullName evidence="3">ADP-ribosylglycohydrolase</fullName>
    </recommendedName>
</protein>
<dbReference type="Pfam" id="PF03747">
    <property type="entry name" value="ADP_ribosyl_GH"/>
    <property type="match status" value="1"/>
</dbReference>
<dbReference type="Gene3D" id="1.10.4080.10">
    <property type="entry name" value="ADP-ribosylation/Crystallin J1"/>
    <property type="match status" value="1"/>
</dbReference>
<comment type="caution">
    <text evidence="1">The sequence shown here is derived from an EMBL/GenBank/DDBJ whole genome shotgun (WGS) entry which is preliminary data.</text>
</comment>
<reference evidence="1" key="1">
    <citation type="submission" date="2023-10" db="EMBL/GenBank/DDBJ databases">
        <authorList>
            <person name="Chen Y."/>
            <person name="Shah S."/>
            <person name="Dougan E. K."/>
            <person name="Thang M."/>
            <person name="Chan C."/>
        </authorList>
    </citation>
    <scope>NUCLEOTIDE SEQUENCE [LARGE SCALE GENOMIC DNA]</scope>
</reference>
<sequence>MTTRDSHPDVYVATAHRMFFANFVGGEGGEPTRDPFGCADNDGHNTDSVDGLINVGVVSLNQLLVEAAEVQRGSSQGQRGSSHAAAEDAALVGPLLHDCVNVVRRSSVLPEVGLQYHRLLRKLVLDGTPLRPAIEELVDEFSGALPLTRQKLESFAASRGDHGASDPMSACYVGSNWPVTLLLAYKYPVSLEEALLAGANAGGENTNRNALLGTILGAALGGSPEGWREVEKWREGLRAVDELEGEIDTFVEEVLHSQSRGHARRRRQR</sequence>
<gene>
    <name evidence="1" type="ORF">PCOR1329_LOCUS77608</name>
</gene>
<dbReference type="EMBL" id="CAUYUJ010020752">
    <property type="protein sequence ID" value="CAK0900286.1"/>
    <property type="molecule type" value="Genomic_DNA"/>
</dbReference>
<evidence type="ECO:0000313" key="2">
    <source>
        <dbReference type="Proteomes" id="UP001189429"/>
    </source>
</evidence>
<dbReference type="Proteomes" id="UP001189429">
    <property type="component" value="Unassembled WGS sequence"/>
</dbReference>
<accession>A0ABN9XKP8</accession>
<evidence type="ECO:0000313" key="1">
    <source>
        <dbReference type="EMBL" id="CAK0900286.1"/>
    </source>
</evidence>
<keyword evidence="2" id="KW-1185">Reference proteome</keyword>
<dbReference type="SUPFAM" id="SSF101478">
    <property type="entry name" value="ADP-ribosylglycohydrolase"/>
    <property type="match status" value="1"/>
</dbReference>
<proteinExistence type="predicted"/>
<evidence type="ECO:0008006" key="3">
    <source>
        <dbReference type="Google" id="ProtNLM"/>
    </source>
</evidence>
<organism evidence="1 2">
    <name type="scientific">Prorocentrum cordatum</name>
    <dbReference type="NCBI Taxonomy" id="2364126"/>
    <lineage>
        <taxon>Eukaryota</taxon>
        <taxon>Sar</taxon>
        <taxon>Alveolata</taxon>
        <taxon>Dinophyceae</taxon>
        <taxon>Prorocentrales</taxon>
        <taxon>Prorocentraceae</taxon>
        <taxon>Prorocentrum</taxon>
    </lineage>
</organism>
<dbReference type="InterPro" id="IPR005502">
    <property type="entry name" value="Ribosyl_crysJ1"/>
</dbReference>
<name>A0ABN9XKP8_9DINO</name>
<dbReference type="InterPro" id="IPR036705">
    <property type="entry name" value="Ribosyl_crysJ1_sf"/>
</dbReference>